<dbReference type="SUPFAM" id="SSF51905">
    <property type="entry name" value="FAD/NAD(P)-binding domain"/>
    <property type="match status" value="1"/>
</dbReference>
<dbReference type="AlphaFoldDB" id="A0A7W5Z2Y5"/>
<evidence type="ECO:0000256" key="8">
    <source>
        <dbReference type="SAM" id="MobiDB-lite"/>
    </source>
</evidence>
<dbReference type="UniPathway" id="UPA00232"/>
<accession>A0A7W5Z2Y5</accession>
<evidence type="ECO:0000313" key="10">
    <source>
        <dbReference type="EMBL" id="MBB3809112.1"/>
    </source>
</evidence>
<name>A0A7W5Z2Y5_9HYPH</name>
<comment type="similarity">
    <text evidence="3">Belongs to the UbiH/COQ6 family.</text>
</comment>
<dbReference type="GO" id="GO:0016705">
    <property type="term" value="F:oxidoreductase activity, acting on paired donors, with incorporation or reduction of molecular oxygen"/>
    <property type="evidence" value="ECO:0007669"/>
    <property type="project" value="InterPro"/>
</dbReference>
<keyword evidence="7" id="KW-0503">Monooxygenase</keyword>
<comment type="cofactor">
    <cofactor evidence="1">
        <name>FAD</name>
        <dbReference type="ChEBI" id="CHEBI:57692"/>
    </cofactor>
</comment>
<reference evidence="10 11" key="1">
    <citation type="submission" date="2020-08" db="EMBL/GenBank/DDBJ databases">
        <title>Genomic Encyclopedia of Type Strains, Phase IV (KMG-IV): sequencing the most valuable type-strain genomes for metagenomic binning, comparative biology and taxonomic classification.</title>
        <authorList>
            <person name="Goeker M."/>
        </authorList>
    </citation>
    <scope>NUCLEOTIDE SEQUENCE [LARGE SCALE GENOMIC DNA]</scope>
    <source>
        <strain evidence="10 11">DSM 28760</strain>
    </source>
</reference>
<keyword evidence="11" id="KW-1185">Reference proteome</keyword>
<organism evidence="10 11">
    <name type="scientific">Pseudochelatococcus contaminans</name>
    <dbReference type="NCBI Taxonomy" id="1538103"/>
    <lineage>
        <taxon>Bacteria</taxon>
        <taxon>Pseudomonadati</taxon>
        <taxon>Pseudomonadota</taxon>
        <taxon>Alphaproteobacteria</taxon>
        <taxon>Hyphomicrobiales</taxon>
        <taxon>Chelatococcaceae</taxon>
        <taxon>Pseudochelatococcus</taxon>
    </lineage>
</organism>
<dbReference type="GO" id="GO:0071949">
    <property type="term" value="F:FAD binding"/>
    <property type="evidence" value="ECO:0007669"/>
    <property type="project" value="InterPro"/>
</dbReference>
<dbReference type="EMBL" id="JACICC010000002">
    <property type="protein sequence ID" value="MBB3809112.1"/>
    <property type="molecule type" value="Genomic_DNA"/>
</dbReference>
<dbReference type="InterPro" id="IPR051205">
    <property type="entry name" value="UbiH/COQ6_monooxygenase"/>
</dbReference>
<dbReference type="Proteomes" id="UP000537592">
    <property type="component" value="Unassembled WGS sequence"/>
</dbReference>
<keyword evidence="6 10" id="KW-0560">Oxidoreductase</keyword>
<evidence type="ECO:0000313" key="11">
    <source>
        <dbReference type="Proteomes" id="UP000537592"/>
    </source>
</evidence>
<comment type="pathway">
    <text evidence="2">Cofactor biosynthesis; ubiquinone biosynthesis.</text>
</comment>
<dbReference type="Pfam" id="PF01494">
    <property type="entry name" value="FAD_binding_3"/>
    <property type="match status" value="1"/>
</dbReference>
<feature type="compositionally biased region" description="Basic and acidic residues" evidence="8">
    <location>
        <begin position="396"/>
        <end position="405"/>
    </location>
</feature>
<dbReference type="InterPro" id="IPR002938">
    <property type="entry name" value="FAD-bd"/>
</dbReference>
<dbReference type="PANTHER" id="PTHR43876">
    <property type="entry name" value="UBIQUINONE BIOSYNTHESIS MONOOXYGENASE COQ6, MITOCHONDRIAL"/>
    <property type="match status" value="1"/>
</dbReference>
<sequence>MTAIDFDIIVAGAGPAGLAAALAFAQEGFSTALVGTTDAPHDARTVALLDGSVRFLAALGVWERIESDAAPMRLMRLVDATNNLFRSPPVEFSSREIGLDAFGYNIENVRLVAHLVDEAAKRPHLMLFPQRVAGFFADSQVATVTLDDGRRLTARLAVGAEGRRSPLRQASGIGTRNWSYPQTAVTAILSHTREHHDSSTEFHTRAGPFTLVPLQGRRSSLVWVNRPEDATRLAALDDDAFARAVEERASSLLGAMRLDGPRGAVPLSGMKATPLVATRLALVGEAAHVFPPIGAQGLNLGLRDGAALRDALVDARAAGYDIGTPRVLEPFGRARATDTAMRTNVIDMLNRTLLSDFLPADLLRGAGLLTLSLFGPLRRAVMREGLTPSLATPRQMRRETRRNDGKTPNGTGTTHGEVVSGAREHNRNHA</sequence>
<dbReference type="InterPro" id="IPR010971">
    <property type="entry name" value="UbiH/COQ6"/>
</dbReference>
<dbReference type="NCBIfam" id="NF005691">
    <property type="entry name" value="PRK07494.1"/>
    <property type="match status" value="1"/>
</dbReference>
<evidence type="ECO:0000256" key="7">
    <source>
        <dbReference type="ARBA" id="ARBA00023033"/>
    </source>
</evidence>
<gene>
    <name evidence="10" type="ORF">FHS81_001182</name>
</gene>
<evidence type="ECO:0000256" key="2">
    <source>
        <dbReference type="ARBA" id="ARBA00004749"/>
    </source>
</evidence>
<protein>
    <submittedName>
        <fullName evidence="10">2-octaprenyl-6-methoxyphenol hydroxylase</fullName>
        <ecNumber evidence="10">1.14.13.-</ecNumber>
    </submittedName>
</protein>
<dbReference type="PANTHER" id="PTHR43876:SF7">
    <property type="entry name" value="UBIQUINONE BIOSYNTHESIS MONOOXYGENASE COQ6, MITOCHONDRIAL"/>
    <property type="match status" value="1"/>
</dbReference>
<feature type="region of interest" description="Disordered" evidence="8">
    <location>
        <begin position="385"/>
        <end position="430"/>
    </location>
</feature>
<evidence type="ECO:0000256" key="1">
    <source>
        <dbReference type="ARBA" id="ARBA00001974"/>
    </source>
</evidence>
<dbReference type="EC" id="1.14.13.-" evidence="10"/>
<dbReference type="PRINTS" id="PR00420">
    <property type="entry name" value="RNGMNOXGNASE"/>
</dbReference>
<dbReference type="Gene3D" id="3.50.50.60">
    <property type="entry name" value="FAD/NAD(P)-binding domain"/>
    <property type="match status" value="2"/>
</dbReference>
<comment type="caution">
    <text evidence="10">The sequence shown here is derived from an EMBL/GenBank/DDBJ whole genome shotgun (WGS) entry which is preliminary data.</text>
</comment>
<evidence type="ECO:0000256" key="6">
    <source>
        <dbReference type="ARBA" id="ARBA00023002"/>
    </source>
</evidence>
<keyword evidence="4" id="KW-0285">Flavoprotein</keyword>
<evidence type="ECO:0000256" key="4">
    <source>
        <dbReference type="ARBA" id="ARBA00022630"/>
    </source>
</evidence>
<proteinExistence type="inferred from homology"/>
<dbReference type="GO" id="GO:0006744">
    <property type="term" value="P:ubiquinone biosynthetic process"/>
    <property type="evidence" value="ECO:0007669"/>
    <property type="project" value="UniProtKB-UniPathway"/>
</dbReference>
<dbReference type="NCBIfam" id="TIGR01988">
    <property type="entry name" value="Ubi-OHases"/>
    <property type="match status" value="1"/>
</dbReference>
<keyword evidence="5" id="KW-0274">FAD</keyword>
<dbReference type="GO" id="GO:0004497">
    <property type="term" value="F:monooxygenase activity"/>
    <property type="evidence" value="ECO:0007669"/>
    <property type="project" value="UniProtKB-KW"/>
</dbReference>
<evidence type="ECO:0000259" key="9">
    <source>
        <dbReference type="Pfam" id="PF01494"/>
    </source>
</evidence>
<evidence type="ECO:0000256" key="5">
    <source>
        <dbReference type="ARBA" id="ARBA00022827"/>
    </source>
</evidence>
<dbReference type="RefSeq" id="WP_183751102.1">
    <property type="nucleotide sequence ID" value="NZ_JACICC010000002.1"/>
</dbReference>
<feature type="domain" description="FAD-binding" evidence="9">
    <location>
        <begin position="6"/>
        <end position="312"/>
    </location>
</feature>
<dbReference type="InterPro" id="IPR036188">
    <property type="entry name" value="FAD/NAD-bd_sf"/>
</dbReference>
<evidence type="ECO:0000256" key="3">
    <source>
        <dbReference type="ARBA" id="ARBA00005349"/>
    </source>
</evidence>